<dbReference type="KEGG" id="csy:CENSYa_0745"/>
<feature type="region of interest" description="Disordered" evidence="1">
    <location>
        <begin position="86"/>
        <end position="105"/>
    </location>
</feature>
<keyword evidence="3" id="KW-1185">Reference proteome</keyword>
<dbReference type="Proteomes" id="UP000000758">
    <property type="component" value="Chromosome"/>
</dbReference>
<organism evidence="2 3">
    <name type="scientific">Cenarchaeum symbiosum (strain A)</name>
    <dbReference type="NCBI Taxonomy" id="414004"/>
    <lineage>
        <taxon>Archaea</taxon>
        <taxon>Nitrososphaerota</taxon>
        <taxon>Candidatus Cenarchaeales</taxon>
        <taxon>Candidatus Cenarchaeaceae</taxon>
        <taxon>Candidatus Cenarchaeum</taxon>
    </lineage>
</organism>
<evidence type="ECO:0000313" key="2">
    <source>
        <dbReference type="EMBL" id="ABK77378.1"/>
    </source>
</evidence>
<accession>A0RVL1</accession>
<reference evidence="2 3" key="1">
    <citation type="journal article" date="2006" name="Proc. Natl. Acad. Sci. U.S.A.">
        <title>Genomic analysis of the uncultivated marine crenarchaeote Cenarchaeum symbiosum.</title>
        <authorList>
            <person name="Hallam S.J."/>
            <person name="Konstantinidis K.T."/>
            <person name="Putnam N."/>
            <person name="Schleper C."/>
            <person name="Watanabe Y."/>
            <person name="Sugahara J."/>
            <person name="Preston C."/>
            <person name="de la Torre J."/>
            <person name="Richardson P.M."/>
            <person name="DeLong E.F."/>
        </authorList>
    </citation>
    <scope>NUCLEOTIDE SEQUENCE [LARGE SCALE GENOMIC DNA]</scope>
    <source>
        <strain evidence="3">A</strain>
    </source>
</reference>
<proteinExistence type="predicted"/>
<name>A0RVL1_CENSY</name>
<dbReference type="HOGENOM" id="CLU_176726_0_0_2"/>
<dbReference type="AlphaFoldDB" id="A0RVL1"/>
<dbReference type="EMBL" id="DP000238">
    <property type="protein sequence ID" value="ABK77378.1"/>
    <property type="molecule type" value="Genomic_DNA"/>
</dbReference>
<evidence type="ECO:0000313" key="3">
    <source>
        <dbReference type="Proteomes" id="UP000000758"/>
    </source>
</evidence>
<dbReference type="STRING" id="414004.CENSYa_0745"/>
<dbReference type="EnsemblBacteria" id="ABK77378">
    <property type="protein sequence ID" value="ABK77378"/>
    <property type="gene ID" value="CENSYa_0745"/>
</dbReference>
<sequence>MDMAALLIMPGVVMLVMFWTTRVKVGSILCELDKIYGQMDPKSETPNMATNIRDMRAEIKSESELTRKVLGGIAETLKRMDKTLERMDGKLDRIPGLSEPDRPDP</sequence>
<protein>
    <submittedName>
        <fullName evidence="2">Uncharacterized protein</fullName>
    </submittedName>
</protein>
<evidence type="ECO:0000256" key="1">
    <source>
        <dbReference type="SAM" id="MobiDB-lite"/>
    </source>
</evidence>
<gene>
    <name evidence="2" type="ordered locus">CENSYa_0745</name>
</gene>